<dbReference type="GO" id="GO:0005886">
    <property type="term" value="C:plasma membrane"/>
    <property type="evidence" value="ECO:0007669"/>
    <property type="project" value="UniProtKB-SubCell"/>
</dbReference>
<keyword evidence="5" id="KW-0769">Symport</keyword>
<protein>
    <submittedName>
        <fullName evidence="10">MFS transporter</fullName>
    </submittedName>
</protein>
<feature type="transmembrane region" description="Helical" evidence="8">
    <location>
        <begin position="75"/>
        <end position="96"/>
    </location>
</feature>
<dbReference type="InterPro" id="IPR051084">
    <property type="entry name" value="H+-coupled_symporters"/>
</dbReference>
<dbReference type="SUPFAM" id="SSF103473">
    <property type="entry name" value="MFS general substrate transporter"/>
    <property type="match status" value="1"/>
</dbReference>
<dbReference type="PROSITE" id="PS50850">
    <property type="entry name" value="MFS"/>
    <property type="match status" value="1"/>
</dbReference>
<dbReference type="Pfam" id="PF07690">
    <property type="entry name" value="MFS_1"/>
    <property type="match status" value="1"/>
</dbReference>
<dbReference type="Gene3D" id="1.20.1250.20">
    <property type="entry name" value="MFS general substrate transporter like domains"/>
    <property type="match status" value="2"/>
</dbReference>
<feature type="transmembrane region" description="Helical" evidence="8">
    <location>
        <begin position="142"/>
        <end position="169"/>
    </location>
</feature>
<evidence type="ECO:0000256" key="2">
    <source>
        <dbReference type="ARBA" id="ARBA00022448"/>
    </source>
</evidence>
<keyword evidence="2" id="KW-0813">Transport</keyword>
<dbReference type="PANTHER" id="PTHR43528:SF3">
    <property type="entry name" value="CITRATE-PROTON SYMPORTER"/>
    <property type="match status" value="1"/>
</dbReference>
<comment type="subcellular location">
    <subcellularLocation>
        <location evidence="1">Cell membrane</location>
        <topology evidence="1">Multi-pass membrane protein</topology>
    </subcellularLocation>
</comment>
<name>A0A7G9RSC1_9BURK</name>
<keyword evidence="6 8" id="KW-1133">Transmembrane helix</keyword>
<dbReference type="InterPro" id="IPR036259">
    <property type="entry name" value="MFS_trans_sf"/>
</dbReference>
<feature type="transmembrane region" description="Helical" evidence="8">
    <location>
        <begin position="39"/>
        <end position="63"/>
    </location>
</feature>
<evidence type="ECO:0000256" key="3">
    <source>
        <dbReference type="ARBA" id="ARBA00022475"/>
    </source>
</evidence>
<evidence type="ECO:0000256" key="6">
    <source>
        <dbReference type="ARBA" id="ARBA00022989"/>
    </source>
</evidence>
<feature type="transmembrane region" description="Helical" evidence="8">
    <location>
        <begin position="175"/>
        <end position="194"/>
    </location>
</feature>
<keyword evidence="3" id="KW-1003">Cell membrane</keyword>
<feature type="transmembrane region" description="Helical" evidence="8">
    <location>
        <begin position="231"/>
        <end position="253"/>
    </location>
</feature>
<dbReference type="Proteomes" id="UP000515811">
    <property type="component" value="Chromosome"/>
</dbReference>
<evidence type="ECO:0000259" key="9">
    <source>
        <dbReference type="PROSITE" id="PS50850"/>
    </source>
</evidence>
<sequence length="422" mass="44482">MQRLGAAAWGNFMEWFDFTLYGFFAVAIGRNFFPSEDPLLSAMASYAAFAAGFIARPIGAAVLGQLADRVSRKRVLVLTLMLMGLSCLLVLCAPSYGTAGLLGPAMVVSARLLAGFAAAGETGAAATIAIEASPWHQRGLWGGFFSCSTYLGVAAGGVIALLCYGLLGAEVTDDWGWRLGYAAGLLIIPMGWWARRNMRDERHAAAAGAYVAAHARPPGSVHGTTAMIVRVAGLTAFGSSVFYVVIMFMPVFATRMLSLPMSSAMACAMMASVLTGLCAILGGWLSDHHGRKRIMLAGLALSLSGGWLLFLQLLQAPSVPRLAAFQWACASGFGFFVGASLPLMVDSFQPSRRALGFGLGYSLGVMVFGALAPVVNALALSRGLTLAPLYYMSVTGAVTLLVLAWTREVTAPPRERRPGFPA</sequence>
<feature type="transmembrane region" description="Helical" evidence="8">
    <location>
        <begin position="294"/>
        <end position="313"/>
    </location>
</feature>
<dbReference type="KEGG" id="drg:H9K76_06565"/>
<feature type="transmembrane region" description="Helical" evidence="8">
    <location>
        <begin position="386"/>
        <end position="406"/>
    </location>
</feature>
<keyword evidence="11" id="KW-1185">Reference proteome</keyword>
<dbReference type="GO" id="GO:0015293">
    <property type="term" value="F:symporter activity"/>
    <property type="evidence" value="ECO:0007669"/>
    <property type="project" value="UniProtKB-KW"/>
</dbReference>
<evidence type="ECO:0000313" key="10">
    <source>
        <dbReference type="EMBL" id="QNN58496.1"/>
    </source>
</evidence>
<evidence type="ECO:0000256" key="5">
    <source>
        <dbReference type="ARBA" id="ARBA00022847"/>
    </source>
</evidence>
<evidence type="ECO:0000256" key="4">
    <source>
        <dbReference type="ARBA" id="ARBA00022692"/>
    </source>
</evidence>
<accession>A0A7G9RSC1</accession>
<organism evidence="10 11">
    <name type="scientific">Diaphorobacter ruginosibacter</name>
    <dbReference type="NCBI Taxonomy" id="1715720"/>
    <lineage>
        <taxon>Bacteria</taxon>
        <taxon>Pseudomonadati</taxon>
        <taxon>Pseudomonadota</taxon>
        <taxon>Betaproteobacteria</taxon>
        <taxon>Burkholderiales</taxon>
        <taxon>Comamonadaceae</taxon>
        <taxon>Diaphorobacter</taxon>
    </lineage>
</organism>
<feature type="transmembrane region" description="Helical" evidence="8">
    <location>
        <begin position="357"/>
        <end position="380"/>
    </location>
</feature>
<evidence type="ECO:0000256" key="1">
    <source>
        <dbReference type="ARBA" id="ARBA00004651"/>
    </source>
</evidence>
<dbReference type="AlphaFoldDB" id="A0A7G9RSC1"/>
<dbReference type="PANTHER" id="PTHR43528">
    <property type="entry name" value="ALPHA-KETOGLUTARATE PERMEASE"/>
    <property type="match status" value="1"/>
</dbReference>
<feature type="transmembrane region" description="Helical" evidence="8">
    <location>
        <begin position="108"/>
        <end position="130"/>
    </location>
</feature>
<proteinExistence type="predicted"/>
<reference evidence="10 11" key="1">
    <citation type="submission" date="2020-08" db="EMBL/GenBank/DDBJ databases">
        <title>Genome sequence of Diaphorobacter ruginosibacter DSM 27467T.</title>
        <authorList>
            <person name="Hyun D.-W."/>
            <person name="Bae J.-W."/>
        </authorList>
    </citation>
    <scope>NUCLEOTIDE SEQUENCE [LARGE SCALE GENOMIC DNA]</scope>
    <source>
        <strain evidence="10 11">DSM 27467</strain>
    </source>
</reference>
<evidence type="ECO:0000313" key="11">
    <source>
        <dbReference type="Proteomes" id="UP000515811"/>
    </source>
</evidence>
<dbReference type="InterPro" id="IPR020846">
    <property type="entry name" value="MFS_dom"/>
</dbReference>
<dbReference type="EMBL" id="CP060714">
    <property type="protein sequence ID" value="QNN58496.1"/>
    <property type="molecule type" value="Genomic_DNA"/>
</dbReference>
<keyword evidence="7 8" id="KW-0472">Membrane</keyword>
<feature type="transmembrane region" description="Helical" evidence="8">
    <location>
        <begin position="325"/>
        <end position="345"/>
    </location>
</feature>
<keyword evidence="4 8" id="KW-0812">Transmembrane</keyword>
<feature type="domain" description="Major facilitator superfamily (MFS) profile" evidence="9">
    <location>
        <begin position="3"/>
        <end position="411"/>
    </location>
</feature>
<feature type="transmembrane region" description="Helical" evidence="8">
    <location>
        <begin position="12"/>
        <end position="33"/>
    </location>
</feature>
<dbReference type="InterPro" id="IPR011701">
    <property type="entry name" value="MFS"/>
</dbReference>
<evidence type="ECO:0000256" key="8">
    <source>
        <dbReference type="SAM" id="Phobius"/>
    </source>
</evidence>
<dbReference type="RefSeq" id="WP_187598932.1">
    <property type="nucleotide sequence ID" value="NZ_CP060714.1"/>
</dbReference>
<evidence type="ECO:0000256" key="7">
    <source>
        <dbReference type="ARBA" id="ARBA00023136"/>
    </source>
</evidence>
<feature type="transmembrane region" description="Helical" evidence="8">
    <location>
        <begin position="259"/>
        <end position="282"/>
    </location>
</feature>
<gene>
    <name evidence="10" type="ORF">H9K76_06565</name>
</gene>